<evidence type="ECO:0000313" key="5">
    <source>
        <dbReference type="Proteomes" id="UP000011715"/>
    </source>
</evidence>
<evidence type="ECO:0000259" key="2">
    <source>
        <dbReference type="Pfam" id="PF20684"/>
    </source>
</evidence>
<evidence type="ECO:0000256" key="1">
    <source>
        <dbReference type="SAM" id="Phobius"/>
    </source>
</evidence>
<reference evidence="3" key="1">
    <citation type="submission" date="2010-05" db="EMBL/GenBank/DDBJ databases">
        <title>The Genome Sequence of Magnaporthe poae strain ATCC 64411.</title>
        <authorList>
            <consortium name="The Broad Institute Genome Sequencing Platform"/>
            <consortium name="Broad Institute Genome Sequencing Center for Infectious Disease"/>
            <person name="Ma L.-J."/>
            <person name="Dead R."/>
            <person name="Young S."/>
            <person name="Zeng Q."/>
            <person name="Koehrsen M."/>
            <person name="Alvarado L."/>
            <person name="Berlin A."/>
            <person name="Chapman S.B."/>
            <person name="Chen Z."/>
            <person name="Freedman E."/>
            <person name="Gellesch M."/>
            <person name="Goldberg J."/>
            <person name="Griggs A."/>
            <person name="Gujja S."/>
            <person name="Heilman E.R."/>
            <person name="Heiman D."/>
            <person name="Hepburn T."/>
            <person name="Howarth C."/>
            <person name="Jen D."/>
            <person name="Larson L."/>
            <person name="Mehta T."/>
            <person name="Neiman D."/>
            <person name="Pearson M."/>
            <person name="Roberts A."/>
            <person name="Saif S."/>
            <person name="Shea T."/>
            <person name="Shenoy N."/>
            <person name="Sisk P."/>
            <person name="Stolte C."/>
            <person name="Sykes S."/>
            <person name="Walk T."/>
            <person name="White J."/>
            <person name="Yandava C."/>
            <person name="Haas B."/>
            <person name="Nusbaum C."/>
            <person name="Birren B."/>
        </authorList>
    </citation>
    <scope>NUCLEOTIDE SEQUENCE</scope>
    <source>
        <strain evidence="3">ATCC 64411</strain>
    </source>
</reference>
<dbReference type="OrthoDB" id="3918601at2759"/>
<dbReference type="InterPro" id="IPR049326">
    <property type="entry name" value="Rhodopsin_dom_fungi"/>
</dbReference>
<reference evidence="3" key="3">
    <citation type="submission" date="2011-03" db="EMBL/GenBank/DDBJ databases">
        <title>Annotation of Magnaporthe poae ATCC 64411.</title>
        <authorList>
            <person name="Ma L.-J."/>
            <person name="Dead R."/>
            <person name="Young S.K."/>
            <person name="Zeng Q."/>
            <person name="Gargeya S."/>
            <person name="Fitzgerald M."/>
            <person name="Haas B."/>
            <person name="Abouelleil A."/>
            <person name="Alvarado L."/>
            <person name="Arachchi H.M."/>
            <person name="Berlin A."/>
            <person name="Brown A."/>
            <person name="Chapman S.B."/>
            <person name="Chen Z."/>
            <person name="Dunbar C."/>
            <person name="Freedman E."/>
            <person name="Gearin G."/>
            <person name="Gellesch M."/>
            <person name="Goldberg J."/>
            <person name="Griggs A."/>
            <person name="Gujja S."/>
            <person name="Heiman D."/>
            <person name="Howarth C."/>
            <person name="Larson L."/>
            <person name="Lui A."/>
            <person name="MacDonald P.J.P."/>
            <person name="Mehta T."/>
            <person name="Montmayeur A."/>
            <person name="Murphy C."/>
            <person name="Neiman D."/>
            <person name="Pearson M."/>
            <person name="Priest M."/>
            <person name="Roberts A."/>
            <person name="Saif S."/>
            <person name="Shea T."/>
            <person name="Shenoy N."/>
            <person name="Sisk P."/>
            <person name="Stolte C."/>
            <person name="Sykes S."/>
            <person name="Yandava C."/>
            <person name="Wortman J."/>
            <person name="Nusbaum C."/>
            <person name="Birren B."/>
        </authorList>
    </citation>
    <scope>NUCLEOTIDE SEQUENCE</scope>
    <source>
        <strain evidence="3">ATCC 64411</strain>
    </source>
</reference>
<feature type="transmembrane region" description="Helical" evidence="1">
    <location>
        <begin position="101"/>
        <end position="125"/>
    </location>
</feature>
<dbReference type="AlphaFoldDB" id="A0A0C4EG30"/>
<protein>
    <recommendedName>
        <fullName evidence="2">Rhodopsin domain-containing protein</fullName>
    </recommendedName>
</protein>
<reference evidence="4" key="4">
    <citation type="journal article" date="2015" name="G3 (Bethesda)">
        <title>Genome sequences of three phytopathogenic species of the Magnaporthaceae family of fungi.</title>
        <authorList>
            <person name="Okagaki L.H."/>
            <person name="Nunes C.C."/>
            <person name="Sailsbery J."/>
            <person name="Clay B."/>
            <person name="Brown D."/>
            <person name="John T."/>
            <person name="Oh Y."/>
            <person name="Young N."/>
            <person name="Fitzgerald M."/>
            <person name="Haas B.J."/>
            <person name="Zeng Q."/>
            <person name="Young S."/>
            <person name="Adiconis X."/>
            <person name="Fan L."/>
            <person name="Levin J.Z."/>
            <person name="Mitchell T.K."/>
            <person name="Okubara P.A."/>
            <person name="Farman M.L."/>
            <person name="Kohn L.M."/>
            <person name="Birren B."/>
            <person name="Ma L.-J."/>
            <person name="Dean R.A."/>
        </authorList>
    </citation>
    <scope>NUCLEOTIDE SEQUENCE</scope>
    <source>
        <strain evidence="4">ATCC 64411 / 73-15</strain>
    </source>
</reference>
<dbReference type="PANTHER" id="PTHR39614:SF2">
    <property type="entry name" value="INTEGRAL MEMBRANE PROTEIN"/>
    <property type="match status" value="1"/>
</dbReference>
<organism evidence="4 5">
    <name type="scientific">Magnaporthiopsis poae (strain ATCC 64411 / 73-15)</name>
    <name type="common">Kentucky bluegrass fungus</name>
    <name type="synonym">Magnaporthe poae</name>
    <dbReference type="NCBI Taxonomy" id="644358"/>
    <lineage>
        <taxon>Eukaryota</taxon>
        <taxon>Fungi</taxon>
        <taxon>Dikarya</taxon>
        <taxon>Ascomycota</taxon>
        <taxon>Pezizomycotina</taxon>
        <taxon>Sordariomycetes</taxon>
        <taxon>Sordariomycetidae</taxon>
        <taxon>Magnaporthales</taxon>
        <taxon>Magnaporthaceae</taxon>
        <taxon>Magnaporthiopsis</taxon>
    </lineage>
</organism>
<feature type="transmembrane region" description="Helical" evidence="1">
    <location>
        <begin position="23"/>
        <end position="46"/>
    </location>
</feature>
<keyword evidence="1" id="KW-0812">Transmembrane</keyword>
<accession>A0A0C4EG30</accession>
<dbReference type="EnsemblFungi" id="MAPG_11746T0">
    <property type="protein sequence ID" value="MAPG_11746T0"/>
    <property type="gene ID" value="MAPG_11746"/>
</dbReference>
<dbReference type="EMBL" id="ADBL01002940">
    <property type="status" value="NOT_ANNOTATED_CDS"/>
    <property type="molecule type" value="Genomic_DNA"/>
</dbReference>
<evidence type="ECO:0000313" key="4">
    <source>
        <dbReference type="EnsemblFungi" id="MAPG_11746T0"/>
    </source>
</evidence>
<name>A0A0C4EG30_MAGP6</name>
<dbReference type="OMA" id="SHNAFAI"/>
<reference evidence="5" key="2">
    <citation type="submission" date="2010-05" db="EMBL/GenBank/DDBJ databases">
        <title>The genome sequence of Magnaporthe poae strain ATCC 64411.</title>
        <authorList>
            <person name="Ma L.-J."/>
            <person name="Dead R."/>
            <person name="Young S."/>
            <person name="Zeng Q."/>
            <person name="Koehrsen M."/>
            <person name="Alvarado L."/>
            <person name="Berlin A."/>
            <person name="Chapman S.B."/>
            <person name="Chen Z."/>
            <person name="Freedman E."/>
            <person name="Gellesch M."/>
            <person name="Goldberg J."/>
            <person name="Griggs A."/>
            <person name="Gujja S."/>
            <person name="Heilman E.R."/>
            <person name="Heiman D."/>
            <person name="Hepburn T."/>
            <person name="Howarth C."/>
            <person name="Jen D."/>
            <person name="Larson L."/>
            <person name="Mehta T."/>
            <person name="Neiman D."/>
            <person name="Pearson M."/>
            <person name="Roberts A."/>
            <person name="Saif S."/>
            <person name="Shea T."/>
            <person name="Shenoy N."/>
            <person name="Sisk P."/>
            <person name="Stolte C."/>
            <person name="Sykes S."/>
            <person name="Walk T."/>
            <person name="White J."/>
            <person name="Yandava C."/>
            <person name="Haas B."/>
            <person name="Nusbaum C."/>
            <person name="Birren B."/>
        </authorList>
    </citation>
    <scope>NUCLEOTIDE SEQUENCE [LARGE SCALE GENOMIC DNA]</scope>
    <source>
        <strain evidence="5">ATCC 64411 / 73-15</strain>
    </source>
</reference>
<sequence length="196" mass="21338">MPNSRPPGTASPLLALSSTDQRGLLAIATTLGMIFSCFAILVRVCVRVNPRSRCLWDDVASVATMLVSLAQSGVILLAIIHGFGKTVQDALPAEMVAWQKAVYTADILFIITMWMTKCSTAFIFVRLSAKKSHHKAAYAAIGTSTVFMLISVLLLALKCGRGSPWIFFQQSCARSIVRVPSTAVPFPHRSFFETTQ</sequence>
<dbReference type="eggNOG" id="ENOG502SPVV">
    <property type="taxonomic scope" value="Eukaryota"/>
</dbReference>
<dbReference type="Proteomes" id="UP000011715">
    <property type="component" value="Unassembled WGS sequence"/>
</dbReference>
<dbReference type="PANTHER" id="PTHR39614">
    <property type="entry name" value="INTEGRAL MEMBRANE PROTEIN"/>
    <property type="match status" value="1"/>
</dbReference>
<gene>
    <name evidence="3" type="ORF">MAPG_11746</name>
</gene>
<dbReference type="STRING" id="644358.A0A0C4EG30"/>
<keyword evidence="1" id="KW-1133">Transmembrane helix</keyword>
<dbReference type="VEuPathDB" id="FungiDB:MAPG_11746"/>
<feature type="transmembrane region" description="Helical" evidence="1">
    <location>
        <begin position="137"/>
        <end position="157"/>
    </location>
</feature>
<reference evidence="4" key="5">
    <citation type="submission" date="2015-06" db="UniProtKB">
        <authorList>
            <consortium name="EnsemblFungi"/>
        </authorList>
    </citation>
    <scope>IDENTIFICATION</scope>
    <source>
        <strain evidence="4">ATCC 64411</strain>
    </source>
</reference>
<feature type="domain" description="Rhodopsin" evidence="2">
    <location>
        <begin position="42"/>
        <end position="159"/>
    </location>
</feature>
<proteinExistence type="predicted"/>
<evidence type="ECO:0000313" key="3">
    <source>
        <dbReference type="EMBL" id="KLU92885.1"/>
    </source>
</evidence>
<dbReference type="Pfam" id="PF20684">
    <property type="entry name" value="Fung_rhodopsin"/>
    <property type="match status" value="1"/>
</dbReference>
<feature type="transmembrane region" description="Helical" evidence="1">
    <location>
        <begin position="58"/>
        <end position="81"/>
    </location>
</feature>
<keyword evidence="1" id="KW-0472">Membrane</keyword>
<dbReference type="EMBL" id="GL877012">
    <property type="protein sequence ID" value="KLU92885.1"/>
    <property type="molecule type" value="Genomic_DNA"/>
</dbReference>
<keyword evidence="5" id="KW-1185">Reference proteome</keyword>